<dbReference type="PANTHER" id="PTHR40088">
    <property type="entry name" value="PECTATE LYASE (EUROFUNG)"/>
    <property type="match status" value="1"/>
</dbReference>
<dbReference type="InterPro" id="IPR007742">
    <property type="entry name" value="NosD_dom"/>
</dbReference>
<keyword evidence="3" id="KW-0732">Signal</keyword>
<evidence type="ECO:0000259" key="5">
    <source>
        <dbReference type="Pfam" id="PF05048"/>
    </source>
</evidence>
<protein>
    <submittedName>
        <fullName evidence="6">Right-handed parallel beta-helix repeat-containing protein</fullName>
    </submittedName>
</protein>
<evidence type="ECO:0000256" key="1">
    <source>
        <dbReference type="ARBA" id="ARBA00004613"/>
    </source>
</evidence>
<evidence type="ECO:0000313" key="6">
    <source>
        <dbReference type="EMBL" id="MBI5248235.1"/>
    </source>
</evidence>
<organism evidence="6 7">
    <name type="scientific">Desulfomonile tiedjei</name>
    <dbReference type="NCBI Taxonomy" id="2358"/>
    <lineage>
        <taxon>Bacteria</taxon>
        <taxon>Pseudomonadati</taxon>
        <taxon>Thermodesulfobacteriota</taxon>
        <taxon>Desulfomonilia</taxon>
        <taxon>Desulfomonilales</taxon>
        <taxon>Desulfomonilaceae</taxon>
        <taxon>Desulfomonile</taxon>
    </lineage>
</organism>
<feature type="region of interest" description="Disordered" evidence="4">
    <location>
        <begin position="520"/>
        <end position="548"/>
    </location>
</feature>
<dbReference type="Gene3D" id="2.160.20.10">
    <property type="entry name" value="Single-stranded right-handed beta-helix, Pectin lyase-like"/>
    <property type="match status" value="2"/>
</dbReference>
<dbReference type="PANTHER" id="PTHR40088:SF2">
    <property type="entry name" value="SECRETED SUGAR HYDROLASE"/>
    <property type="match status" value="1"/>
</dbReference>
<dbReference type="Pfam" id="PF14592">
    <property type="entry name" value="Chondroitinas_B"/>
    <property type="match status" value="1"/>
</dbReference>
<evidence type="ECO:0000256" key="4">
    <source>
        <dbReference type="SAM" id="MobiDB-lite"/>
    </source>
</evidence>
<dbReference type="InterPro" id="IPR052052">
    <property type="entry name" value="Polysaccharide_Lyase_9"/>
</dbReference>
<dbReference type="EMBL" id="JACRDE010000054">
    <property type="protein sequence ID" value="MBI5248235.1"/>
    <property type="molecule type" value="Genomic_DNA"/>
</dbReference>
<dbReference type="SMART" id="SM00710">
    <property type="entry name" value="PbH1"/>
    <property type="match status" value="5"/>
</dbReference>
<name>A0A9D6Z200_9BACT</name>
<dbReference type="InterPro" id="IPR006626">
    <property type="entry name" value="PbH1"/>
</dbReference>
<proteinExistence type="predicted"/>
<dbReference type="InterPro" id="IPR012334">
    <property type="entry name" value="Pectin_lyas_fold"/>
</dbReference>
<evidence type="ECO:0000256" key="3">
    <source>
        <dbReference type="ARBA" id="ARBA00022729"/>
    </source>
</evidence>
<evidence type="ECO:0000313" key="7">
    <source>
        <dbReference type="Proteomes" id="UP000807825"/>
    </source>
</evidence>
<dbReference type="NCBIfam" id="NF041518">
    <property type="entry name" value="choice_anch_Q"/>
    <property type="match status" value="1"/>
</dbReference>
<dbReference type="NCBIfam" id="TIGR03804">
    <property type="entry name" value="para_beta_helix"/>
    <property type="match status" value="1"/>
</dbReference>
<sequence length="548" mass="60036">MTWRVFSVLLALCIVPVLDPAEARVWHVDCDRGSDSASGSETEPFKTILRASNVLKPGDTVVIREGVYHEQIVGGNSGQEGAPITYEGMDRGKVVMQGSVRVKDWQQSEKVWTKGGLKPITQQNSFVMVDEKRMLKKVDSASQADRGCFHLAPDGVYTIRLWEDSNPNTDHDIDVYEYDFAFNSGDRWDGTAKKWIILRNMTLEKYGVNGISTDAEHPADNSRWELDRLTVRFNRAEGIFYCLDDWYVHDCEFIRNGVHGCQINGARVRFFNNLCAENEWFGVSGDGGCGLLIGPDDSAHSSDVSNNVFADNGDGLGYGCGVYLEGRARNNLIHGNQISGGTSAGICFFGSSHNRVVNNVIVNVAPQTDWENAAAFVLHHSLEGAPTKPTGNLIAHNTVWGCPSPVFVEDPGVILEKKDYNRFVNNLFAMCRFLSPIPGSPGVTFDSNAWYGCPDGEKIDLSAVKKWLKGFAPVTDRSGANDLDSNPVIVADPVLQDTSRGNFRPGPDSPLIDAGANLGEISRDKDGNLRPVGSGPDIGAYEVVPERK</sequence>
<dbReference type="Proteomes" id="UP000807825">
    <property type="component" value="Unassembled WGS sequence"/>
</dbReference>
<comment type="subcellular location">
    <subcellularLocation>
        <location evidence="1">Secreted</location>
    </subcellularLocation>
</comment>
<reference evidence="6" key="1">
    <citation type="submission" date="2020-07" db="EMBL/GenBank/DDBJ databases">
        <title>Huge and variable diversity of episymbiotic CPR bacteria and DPANN archaea in groundwater ecosystems.</title>
        <authorList>
            <person name="He C.Y."/>
            <person name="Keren R."/>
            <person name="Whittaker M."/>
            <person name="Farag I.F."/>
            <person name="Doudna J."/>
            <person name="Cate J.H.D."/>
            <person name="Banfield J.F."/>
        </authorList>
    </citation>
    <scope>NUCLEOTIDE SEQUENCE</scope>
    <source>
        <strain evidence="6">NC_groundwater_1664_Pr3_B-0.1um_52_9</strain>
    </source>
</reference>
<feature type="domain" description="Periplasmic copper-binding protein NosD beta helix" evidence="5">
    <location>
        <begin position="288"/>
        <end position="428"/>
    </location>
</feature>
<dbReference type="GO" id="GO:0005576">
    <property type="term" value="C:extracellular region"/>
    <property type="evidence" value="ECO:0007669"/>
    <property type="project" value="UniProtKB-SubCell"/>
</dbReference>
<dbReference type="InterPro" id="IPR011050">
    <property type="entry name" value="Pectin_lyase_fold/virulence"/>
</dbReference>
<dbReference type="AlphaFoldDB" id="A0A9D6Z200"/>
<keyword evidence="2" id="KW-0964">Secreted</keyword>
<dbReference type="Pfam" id="PF05048">
    <property type="entry name" value="NosD"/>
    <property type="match status" value="1"/>
</dbReference>
<dbReference type="InterPro" id="IPR059226">
    <property type="entry name" value="Choice_anch_Q_dom"/>
</dbReference>
<dbReference type="SUPFAM" id="SSF51126">
    <property type="entry name" value="Pectin lyase-like"/>
    <property type="match status" value="1"/>
</dbReference>
<comment type="caution">
    <text evidence="6">The sequence shown here is derived from an EMBL/GenBank/DDBJ whole genome shotgun (WGS) entry which is preliminary data.</text>
</comment>
<accession>A0A9D6Z200</accession>
<dbReference type="InterPro" id="IPR022441">
    <property type="entry name" value="Para_beta_helix_rpt-2"/>
</dbReference>
<dbReference type="GO" id="GO:0016837">
    <property type="term" value="F:carbon-oxygen lyase activity, acting on polysaccharides"/>
    <property type="evidence" value="ECO:0007669"/>
    <property type="project" value="TreeGrafter"/>
</dbReference>
<dbReference type="InterPro" id="IPR039513">
    <property type="entry name" value="PL-6"/>
</dbReference>
<gene>
    <name evidence="6" type="ORF">HY912_01960</name>
</gene>
<evidence type="ECO:0000256" key="2">
    <source>
        <dbReference type="ARBA" id="ARBA00022525"/>
    </source>
</evidence>